<gene>
    <name evidence="3" type="ORF">HCT46_07930</name>
</gene>
<keyword evidence="1" id="KW-1133">Transmembrane helix</keyword>
<feature type="transmembrane region" description="Helical" evidence="1">
    <location>
        <begin position="177"/>
        <end position="198"/>
    </location>
</feature>
<evidence type="ECO:0000259" key="2">
    <source>
        <dbReference type="Pfam" id="PF07693"/>
    </source>
</evidence>
<name>A0A968GDH2_9SPIO</name>
<dbReference type="EMBL" id="JAATLK010000006">
    <property type="protein sequence ID" value="NIZ47842.1"/>
    <property type="molecule type" value="Genomic_DNA"/>
</dbReference>
<keyword evidence="1" id="KW-0472">Membrane</keyword>
<dbReference type="Gene3D" id="3.40.50.300">
    <property type="entry name" value="P-loop containing nucleotide triphosphate hydrolases"/>
    <property type="match status" value="1"/>
</dbReference>
<dbReference type="RefSeq" id="WP_167704665.1">
    <property type="nucleotide sequence ID" value="NZ_CP118173.1"/>
</dbReference>
<dbReference type="AlphaFoldDB" id="A0A968GDH2"/>
<evidence type="ECO:0000313" key="4">
    <source>
        <dbReference type="Proteomes" id="UP000752013"/>
    </source>
</evidence>
<dbReference type="PANTHER" id="PTHR22674">
    <property type="entry name" value="NTPASE, KAP FAMILY P-LOOP DOMAIN-CONTAINING 1"/>
    <property type="match status" value="1"/>
</dbReference>
<accession>A0A968GDH2</accession>
<dbReference type="Pfam" id="PF07693">
    <property type="entry name" value="KAP_NTPase"/>
    <property type="match status" value="1"/>
</dbReference>
<evidence type="ECO:0000313" key="3">
    <source>
        <dbReference type="EMBL" id="NIZ47842.1"/>
    </source>
</evidence>
<keyword evidence="1" id="KW-0812">Transmembrane</keyword>
<sequence length="660" mass="76589">MVFIDDAIKSAEEDMLGFDKYAKMIKGLIDDAKDKPFSIGINGKWGSGKSSLLNLVKNELEEDLKTSDNQQSESAQKANEKLYKGYIIVEFDAWLYQGYYDARVALLEQLFEKIEPKHQLKKQMKKVINLLPKTINMVNQIWSSQIFSYLKPFLIGILSLLSITTALNQFFNLFPKSTGSIISLIFIILIVVIIFIGIKFSSPISLDSDIKNLREAIEKHLDKGKKKLVVLVDDLDRCQPATAIATLEAIRLFLHINRTVILLASDKEVLQQAVKKQFVLNNSDVDDRASAYFDRLINIELKIPRLTEKNLKKFLEKLLDKELGNKFTDKEISSLSQVITYTPHLHGDIRKLKQIFNKFSLIEKLLDKDAVVNPMLIVKLLLLEATDNSLCFQRIWSAVNYEGEYPWIFTTQNRTKHLLQEEQFYIDETTPIRDRHFIKLWLLLPPLLTSNNDDLYLEDTVNLIAEQWQGKEIYIQRYTNQEVMNKVKNNTIFPDLALIKTFKENSFYDRILFYLALNRALEEEVFVNKFEESNTIITLFNLLLSFDSITIQQLALDQHIREKDANKKLLDGISPVLYKLKDMDPSLITFALVKLLCENYFINDGDSLSQFIKHLWSIGFGLEKYEINIYLIKNYPQKIRDILAEEGLHVLVDLKHKKHR</sequence>
<protein>
    <recommendedName>
        <fullName evidence="2">KAP NTPase domain-containing protein</fullName>
    </recommendedName>
</protein>
<feature type="domain" description="KAP NTPase" evidence="2">
    <location>
        <begin position="18"/>
        <end position="365"/>
    </location>
</feature>
<comment type="caution">
    <text evidence="3">The sequence shown here is derived from an EMBL/GenBank/DDBJ whole genome shotgun (WGS) entry which is preliminary data.</text>
</comment>
<feature type="transmembrane region" description="Helical" evidence="1">
    <location>
        <begin position="153"/>
        <end position="171"/>
    </location>
</feature>
<dbReference type="InterPro" id="IPR011646">
    <property type="entry name" value="KAP_P-loop"/>
</dbReference>
<evidence type="ECO:0000256" key="1">
    <source>
        <dbReference type="SAM" id="Phobius"/>
    </source>
</evidence>
<proteinExistence type="predicted"/>
<dbReference type="Proteomes" id="UP000752013">
    <property type="component" value="Unassembled WGS sequence"/>
</dbReference>
<reference evidence="3" key="1">
    <citation type="submission" date="2020-03" db="EMBL/GenBank/DDBJ databases">
        <title>Spirochaetal bacteria isolated from arthropods constitute a novel genus Entomospira genus novum within the order Spirochaetales.</title>
        <authorList>
            <person name="Grana-Miraglia L."/>
            <person name="Sikutova S."/>
            <person name="Fingerle V."/>
            <person name="Sing A."/>
            <person name="Castillo-Ramirez S."/>
            <person name="Margos G."/>
            <person name="Rudolf I."/>
        </authorList>
    </citation>
    <scope>NUCLEOTIDE SEQUENCE</scope>
    <source>
        <strain evidence="3">BR208</strain>
    </source>
</reference>
<organism evidence="3 4">
    <name type="scientific">Entomospira nematocerorum</name>
    <dbReference type="NCBI Taxonomy" id="2719987"/>
    <lineage>
        <taxon>Bacteria</taxon>
        <taxon>Pseudomonadati</taxon>
        <taxon>Spirochaetota</taxon>
        <taxon>Spirochaetia</taxon>
        <taxon>Spirochaetales</taxon>
        <taxon>Spirochaetaceae</taxon>
        <taxon>Entomospira</taxon>
    </lineage>
</organism>
<dbReference type="SUPFAM" id="SSF52540">
    <property type="entry name" value="P-loop containing nucleoside triphosphate hydrolases"/>
    <property type="match status" value="1"/>
</dbReference>
<keyword evidence="4" id="KW-1185">Reference proteome</keyword>
<dbReference type="InterPro" id="IPR027417">
    <property type="entry name" value="P-loop_NTPase"/>
</dbReference>
<dbReference type="PANTHER" id="PTHR22674:SF6">
    <property type="entry name" value="NTPASE KAP FAMILY P-LOOP DOMAIN-CONTAINING PROTEIN 1"/>
    <property type="match status" value="1"/>
</dbReference>
<dbReference type="InterPro" id="IPR052754">
    <property type="entry name" value="NTPase_KAP_P-loop"/>
</dbReference>